<comment type="catalytic activity">
    <reaction evidence="5 6">
        <text>carbamoyl phosphate + L-ornithine = L-citrulline + phosphate + H(+)</text>
        <dbReference type="Rhea" id="RHEA:19513"/>
        <dbReference type="ChEBI" id="CHEBI:15378"/>
        <dbReference type="ChEBI" id="CHEBI:43474"/>
        <dbReference type="ChEBI" id="CHEBI:46911"/>
        <dbReference type="ChEBI" id="CHEBI:57743"/>
        <dbReference type="ChEBI" id="CHEBI:58228"/>
        <dbReference type="EC" id="2.1.3.3"/>
    </reaction>
</comment>
<feature type="domain" description="Aspartate/ornithine carbamoyltransferase Asp/Orn-binding" evidence="7">
    <location>
        <begin position="151"/>
        <end position="306"/>
    </location>
</feature>
<keyword evidence="6" id="KW-0963">Cytoplasm</keyword>
<feature type="binding site" evidence="6">
    <location>
        <position position="164"/>
    </location>
    <ligand>
        <name>L-ornithine</name>
        <dbReference type="ChEBI" id="CHEBI:46911"/>
    </ligand>
</feature>
<evidence type="ECO:0000313" key="10">
    <source>
        <dbReference type="Proteomes" id="UP000034778"/>
    </source>
</evidence>
<dbReference type="GO" id="GO:0019240">
    <property type="term" value="P:citrulline biosynthetic process"/>
    <property type="evidence" value="ECO:0007669"/>
    <property type="project" value="TreeGrafter"/>
</dbReference>
<evidence type="ECO:0000259" key="8">
    <source>
        <dbReference type="Pfam" id="PF02729"/>
    </source>
</evidence>
<dbReference type="GO" id="GO:0016597">
    <property type="term" value="F:amino acid binding"/>
    <property type="evidence" value="ECO:0007669"/>
    <property type="project" value="InterPro"/>
</dbReference>
<dbReference type="InterPro" id="IPR006131">
    <property type="entry name" value="Asp_carbamoyltransf_Asp/Orn-bd"/>
</dbReference>
<dbReference type="PATRIC" id="fig|1618566.3.peg.42"/>
<evidence type="ECO:0000259" key="7">
    <source>
        <dbReference type="Pfam" id="PF00185"/>
    </source>
</evidence>
<dbReference type="SUPFAM" id="SSF53671">
    <property type="entry name" value="Aspartate/ornithine carbamoyltransferase"/>
    <property type="match status" value="1"/>
</dbReference>
<feature type="binding site" evidence="6">
    <location>
        <begin position="132"/>
        <end position="135"/>
    </location>
    <ligand>
        <name>carbamoyl phosphate</name>
        <dbReference type="ChEBI" id="CHEBI:58228"/>
    </ligand>
</feature>
<sequence>MKLRHLTSITDLTAYEIKKIIDRAIVLKKQQKTKRKVKKFLDSKTLTMIFEKPSLRTRISFEIGMTQLGGHAIYLGPDDIQMGSREPVEDIAKVTSSVADIIMARTFSHESIIKLAENSTVPIINGLSNLEHPCQILADLMTIYEVKKTFKNITISFVGDCENNVTHSLALASAILGINFKCASPKGYFMKKEISTIARKIAAKTGSKISETQDPKEAIFHSDVVITDTWVSMGDEKEKEKRLKIFTKYQVNNKLMSLAKKNAIFMHCLPAYRGNEVTSEVIDGEKSVVFQEAENRLHVQKALILFLLGL</sequence>
<evidence type="ECO:0000256" key="4">
    <source>
        <dbReference type="ARBA" id="ARBA00022679"/>
    </source>
</evidence>
<comment type="similarity">
    <text evidence="2 6">Belongs to the aspartate/ornithine carbamoyltransferase superfamily. OTCase family.</text>
</comment>
<name>A0A0G0CQ01_9BACT</name>
<keyword evidence="4 6" id="KW-0808">Transferase</keyword>
<evidence type="ECO:0000256" key="5">
    <source>
        <dbReference type="ARBA" id="ARBA00048772"/>
    </source>
</evidence>
<dbReference type="NCBIfam" id="NF001986">
    <property type="entry name" value="PRK00779.1"/>
    <property type="match status" value="1"/>
</dbReference>
<dbReference type="PRINTS" id="PR00100">
    <property type="entry name" value="AOTCASE"/>
</dbReference>
<feature type="binding site" evidence="6">
    <location>
        <position position="228"/>
    </location>
    <ligand>
        <name>L-ornithine</name>
        <dbReference type="ChEBI" id="CHEBI:46911"/>
    </ligand>
</feature>
<evidence type="ECO:0000313" key="9">
    <source>
        <dbReference type="EMBL" id="KKP45447.1"/>
    </source>
</evidence>
<dbReference type="STRING" id="1618566.UR35_C0001G0044"/>
<dbReference type="NCBIfam" id="TIGR00658">
    <property type="entry name" value="orni_carb_tr"/>
    <property type="match status" value="1"/>
</dbReference>
<dbReference type="InterPro" id="IPR006130">
    <property type="entry name" value="Asp/Orn_carbamoylTrfase"/>
</dbReference>
<evidence type="ECO:0000256" key="1">
    <source>
        <dbReference type="ARBA" id="ARBA00004975"/>
    </source>
</evidence>
<dbReference type="Pfam" id="PF02729">
    <property type="entry name" value="OTCace_N"/>
    <property type="match status" value="1"/>
</dbReference>
<comment type="pathway">
    <text evidence="1">Amino-acid biosynthesis; L-arginine biosynthesis; L-arginine from L-ornithine and carbamoyl phosphate: step 1/3.</text>
</comment>
<dbReference type="InterPro" id="IPR002292">
    <property type="entry name" value="Orn/put_carbamltrans"/>
</dbReference>
<dbReference type="GO" id="GO:0004585">
    <property type="term" value="F:ornithine carbamoyltransferase activity"/>
    <property type="evidence" value="ECO:0007669"/>
    <property type="project" value="UniProtKB-UniRule"/>
</dbReference>
<evidence type="ECO:0000256" key="6">
    <source>
        <dbReference type="HAMAP-Rule" id="MF_01109"/>
    </source>
</evidence>
<dbReference type="HAMAP" id="MF_01109">
    <property type="entry name" value="OTCase"/>
    <property type="match status" value="1"/>
</dbReference>
<evidence type="ECO:0000256" key="2">
    <source>
        <dbReference type="ARBA" id="ARBA00007805"/>
    </source>
</evidence>
<dbReference type="Gene3D" id="3.40.50.1370">
    <property type="entry name" value="Aspartate/ornithine carbamoyltransferase"/>
    <property type="match status" value="2"/>
</dbReference>
<dbReference type="PANTHER" id="PTHR45753">
    <property type="entry name" value="ORNITHINE CARBAMOYLTRANSFERASE, MITOCHONDRIAL"/>
    <property type="match status" value="1"/>
</dbReference>
<organism evidence="9 10">
    <name type="scientific">Candidatus Woesebacteria bacterium GW2011_GWB1_33_22</name>
    <dbReference type="NCBI Taxonomy" id="1618566"/>
    <lineage>
        <taxon>Bacteria</taxon>
        <taxon>Candidatus Woeseibacteriota</taxon>
    </lineage>
</organism>
<accession>A0A0G0CQ01</accession>
<comment type="subcellular location">
    <subcellularLocation>
        <location evidence="6">Cytoplasm</location>
    </subcellularLocation>
</comment>
<comment type="caution">
    <text evidence="6">Lacks conserved residue(s) required for the propagation of feature annotation.</text>
</comment>
<feature type="binding site" evidence="6">
    <location>
        <position position="81"/>
    </location>
    <ligand>
        <name>carbamoyl phosphate</name>
        <dbReference type="ChEBI" id="CHEBI:58228"/>
    </ligand>
</feature>
<evidence type="ECO:0000256" key="3">
    <source>
        <dbReference type="ARBA" id="ARBA00013007"/>
    </source>
</evidence>
<feature type="binding site" evidence="6">
    <location>
        <begin position="232"/>
        <end position="233"/>
    </location>
    <ligand>
        <name>L-ornithine</name>
        <dbReference type="ChEBI" id="CHEBI:46911"/>
    </ligand>
</feature>
<feature type="domain" description="Aspartate/ornithine carbamoyltransferase carbamoyl-P binding" evidence="8">
    <location>
        <begin position="4"/>
        <end position="145"/>
    </location>
</feature>
<dbReference type="InterPro" id="IPR006132">
    <property type="entry name" value="Asp/Orn_carbamoyltranf_P-bd"/>
</dbReference>
<feature type="binding site" evidence="6">
    <location>
        <begin position="268"/>
        <end position="269"/>
    </location>
    <ligand>
        <name>carbamoyl phosphate</name>
        <dbReference type="ChEBI" id="CHEBI:58228"/>
    </ligand>
</feature>
<dbReference type="EMBL" id="LBOW01000001">
    <property type="protein sequence ID" value="KKP45447.1"/>
    <property type="molecule type" value="Genomic_DNA"/>
</dbReference>
<gene>
    <name evidence="9" type="ORF">UR35_C0001G0044</name>
</gene>
<feature type="binding site" evidence="6">
    <location>
        <position position="296"/>
    </location>
    <ligand>
        <name>carbamoyl phosphate</name>
        <dbReference type="ChEBI" id="CHEBI:58228"/>
    </ligand>
</feature>
<reference evidence="9 10" key="1">
    <citation type="journal article" date="2015" name="Nature">
        <title>rRNA introns, odd ribosomes, and small enigmatic genomes across a large radiation of phyla.</title>
        <authorList>
            <person name="Brown C.T."/>
            <person name="Hug L.A."/>
            <person name="Thomas B.C."/>
            <person name="Sharon I."/>
            <person name="Castelle C.J."/>
            <person name="Singh A."/>
            <person name="Wilkins M.J."/>
            <person name="Williams K.H."/>
            <person name="Banfield J.F."/>
        </authorList>
    </citation>
    <scope>NUCLEOTIDE SEQUENCE [LARGE SCALE GENOMIC DNA]</scope>
</reference>
<proteinExistence type="inferred from homology"/>
<feature type="binding site" evidence="6">
    <location>
        <position position="105"/>
    </location>
    <ligand>
        <name>carbamoyl phosphate</name>
        <dbReference type="ChEBI" id="CHEBI:58228"/>
    </ligand>
</feature>
<dbReference type="Pfam" id="PF00185">
    <property type="entry name" value="OTCace"/>
    <property type="match status" value="1"/>
</dbReference>
<dbReference type="GO" id="GO:0042450">
    <property type="term" value="P:L-arginine biosynthetic process via ornithine"/>
    <property type="evidence" value="ECO:0007669"/>
    <property type="project" value="UniProtKB-UniRule"/>
</dbReference>
<dbReference type="GO" id="GO:0005737">
    <property type="term" value="C:cytoplasm"/>
    <property type="evidence" value="ECO:0007669"/>
    <property type="project" value="UniProtKB-SubCell"/>
</dbReference>
<dbReference type="Proteomes" id="UP000034778">
    <property type="component" value="Unassembled WGS sequence"/>
</dbReference>
<dbReference type="InterPro" id="IPR024904">
    <property type="entry name" value="OTCase_ArgI"/>
</dbReference>
<dbReference type="PRINTS" id="PR00102">
    <property type="entry name" value="OTCASE"/>
</dbReference>
<dbReference type="PANTHER" id="PTHR45753:SF3">
    <property type="entry name" value="ORNITHINE TRANSCARBAMYLASE, MITOCHONDRIAL"/>
    <property type="match status" value="1"/>
</dbReference>
<protein>
    <recommendedName>
        <fullName evidence="3 6">Ornithine carbamoyltransferase</fullName>
        <shortName evidence="6">OTCase</shortName>
        <ecNumber evidence="3 6">2.1.3.3</ecNumber>
    </recommendedName>
</protein>
<comment type="caution">
    <text evidence="9">The sequence shown here is derived from an EMBL/GenBank/DDBJ whole genome shotgun (WGS) entry which is preliminary data.</text>
</comment>
<dbReference type="AlphaFoldDB" id="A0A0G0CQ01"/>
<dbReference type="InterPro" id="IPR036901">
    <property type="entry name" value="Asp/Orn_carbamoylTrfase_sf"/>
</dbReference>
<dbReference type="EC" id="2.1.3.3" evidence="3 6"/>
<dbReference type="FunFam" id="3.40.50.1370:FF:000008">
    <property type="entry name" value="Ornithine carbamoyltransferase"/>
    <property type="match status" value="1"/>
</dbReference>